<comment type="caution">
    <text evidence="1">The sequence shown here is derived from an EMBL/GenBank/DDBJ whole genome shotgun (WGS) entry which is preliminary data.</text>
</comment>
<evidence type="ECO:0000313" key="1">
    <source>
        <dbReference type="EMBL" id="HIR50266.1"/>
    </source>
</evidence>
<accession>A0A9D1DGM3</accession>
<sequence length="52" mass="5762">MEQLTERGKKLVEDILSASKKLPEERQYTLLGVAIGMGLEPVQKETMEGKSA</sequence>
<dbReference type="AlphaFoldDB" id="A0A9D1DGM3"/>
<reference evidence="1" key="1">
    <citation type="submission" date="2020-10" db="EMBL/GenBank/DDBJ databases">
        <authorList>
            <person name="Gilroy R."/>
        </authorList>
    </citation>
    <scope>NUCLEOTIDE SEQUENCE</scope>
    <source>
        <strain evidence="1">ChiBcec15-4380</strain>
    </source>
</reference>
<organism evidence="1 2">
    <name type="scientific">Candidatus Avoscillospira avicola</name>
    <dbReference type="NCBI Taxonomy" id="2840706"/>
    <lineage>
        <taxon>Bacteria</taxon>
        <taxon>Bacillati</taxon>
        <taxon>Bacillota</taxon>
        <taxon>Clostridia</taxon>
        <taxon>Eubacteriales</taxon>
        <taxon>Oscillospiraceae</taxon>
        <taxon>Oscillospiraceae incertae sedis</taxon>
        <taxon>Candidatus Avoscillospira</taxon>
    </lineage>
</organism>
<evidence type="ECO:0000313" key="2">
    <source>
        <dbReference type="Proteomes" id="UP000824239"/>
    </source>
</evidence>
<name>A0A9D1DGM3_9FIRM</name>
<protein>
    <submittedName>
        <fullName evidence="1">Uncharacterized protein</fullName>
    </submittedName>
</protein>
<proteinExistence type="predicted"/>
<reference evidence="1" key="2">
    <citation type="journal article" date="2021" name="PeerJ">
        <title>Extensive microbial diversity within the chicken gut microbiome revealed by metagenomics and culture.</title>
        <authorList>
            <person name="Gilroy R."/>
            <person name="Ravi A."/>
            <person name="Getino M."/>
            <person name="Pursley I."/>
            <person name="Horton D.L."/>
            <person name="Alikhan N.F."/>
            <person name="Baker D."/>
            <person name="Gharbi K."/>
            <person name="Hall N."/>
            <person name="Watson M."/>
            <person name="Adriaenssens E.M."/>
            <person name="Foster-Nyarko E."/>
            <person name="Jarju S."/>
            <person name="Secka A."/>
            <person name="Antonio M."/>
            <person name="Oren A."/>
            <person name="Chaudhuri R.R."/>
            <person name="La Ragione R."/>
            <person name="Hildebrand F."/>
            <person name="Pallen M.J."/>
        </authorList>
    </citation>
    <scope>NUCLEOTIDE SEQUENCE</scope>
    <source>
        <strain evidence="1">ChiBcec15-4380</strain>
    </source>
</reference>
<gene>
    <name evidence="1" type="ORF">IAA53_03105</name>
</gene>
<dbReference type="Proteomes" id="UP000824239">
    <property type="component" value="Unassembled WGS sequence"/>
</dbReference>
<dbReference type="EMBL" id="DVHE01000022">
    <property type="protein sequence ID" value="HIR50266.1"/>
    <property type="molecule type" value="Genomic_DNA"/>
</dbReference>